<name>A0A8J3IHH6_9CHLR</name>
<protein>
    <recommendedName>
        <fullName evidence="2">histidine kinase</fullName>
        <ecNumber evidence="2">2.7.13.3</ecNumber>
    </recommendedName>
</protein>
<evidence type="ECO:0000313" key="8">
    <source>
        <dbReference type="EMBL" id="GHO92593.1"/>
    </source>
</evidence>
<dbReference type="PANTHER" id="PTHR43547">
    <property type="entry name" value="TWO-COMPONENT HISTIDINE KINASE"/>
    <property type="match status" value="1"/>
</dbReference>
<dbReference type="Gene3D" id="3.30.565.10">
    <property type="entry name" value="Histidine kinase-like ATPase, C-terminal domain"/>
    <property type="match status" value="1"/>
</dbReference>
<dbReference type="InterPro" id="IPR003594">
    <property type="entry name" value="HATPase_dom"/>
</dbReference>
<comment type="caution">
    <text evidence="8">The sequence shown here is derived from an EMBL/GenBank/DDBJ whole genome shotgun (WGS) entry which is preliminary data.</text>
</comment>
<reference evidence="8" key="1">
    <citation type="submission" date="2020-10" db="EMBL/GenBank/DDBJ databases">
        <title>Taxonomic study of unclassified bacteria belonging to the class Ktedonobacteria.</title>
        <authorList>
            <person name="Yabe S."/>
            <person name="Wang C.M."/>
            <person name="Zheng Y."/>
            <person name="Sakai Y."/>
            <person name="Cavaletti L."/>
            <person name="Monciardini P."/>
            <person name="Donadio S."/>
        </authorList>
    </citation>
    <scope>NUCLEOTIDE SEQUENCE</scope>
    <source>
        <strain evidence="8">ID150040</strain>
    </source>
</reference>
<accession>A0A8J3IHH6</accession>
<dbReference type="InterPro" id="IPR036890">
    <property type="entry name" value="HATPase_C_sf"/>
</dbReference>
<dbReference type="InterPro" id="IPR003661">
    <property type="entry name" value="HisK_dim/P_dom"/>
</dbReference>
<keyword evidence="6" id="KW-0175">Coiled coil</keyword>
<evidence type="ECO:0000256" key="5">
    <source>
        <dbReference type="ARBA" id="ARBA00023012"/>
    </source>
</evidence>
<dbReference type="Pfam" id="PF02518">
    <property type="entry name" value="HATPase_c"/>
    <property type="match status" value="1"/>
</dbReference>
<gene>
    <name evidence="8" type="ORF">KSF_026410</name>
</gene>
<dbReference type="PROSITE" id="PS50109">
    <property type="entry name" value="HIS_KIN"/>
    <property type="match status" value="1"/>
</dbReference>
<dbReference type="EMBL" id="BNJK01000001">
    <property type="protein sequence ID" value="GHO92593.1"/>
    <property type="molecule type" value="Genomic_DNA"/>
</dbReference>
<evidence type="ECO:0000256" key="2">
    <source>
        <dbReference type="ARBA" id="ARBA00012438"/>
    </source>
</evidence>
<keyword evidence="9" id="KW-1185">Reference proteome</keyword>
<dbReference type="GO" id="GO:0000155">
    <property type="term" value="F:phosphorelay sensor kinase activity"/>
    <property type="evidence" value="ECO:0007669"/>
    <property type="project" value="InterPro"/>
</dbReference>
<dbReference type="InterPro" id="IPR004358">
    <property type="entry name" value="Sig_transdc_His_kin-like_C"/>
</dbReference>
<evidence type="ECO:0000256" key="3">
    <source>
        <dbReference type="ARBA" id="ARBA00022553"/>
    </source>
</evidence>
<dbReference type="InterPro" id="IPR005467">
    <property type="entry name" value="His_kinase_dom"/>
</dbReference>
<dbReference type="SMART" id="SM00387">
    <property type="entry name" value="HATPase_c"/>
    <property type="match status" value="1"/>
</dbReference>
<keyword evidence="3" id="KW-0597">Phosphoprotein</keyword>
<feature type="coiled-coil region" evidence="6">
    <location>
        <begin position="6"/>
        <end position="33"/>
    </location>
</feature>
<dbReference type="SMART" id="SM00388">
    <property type="entry name" value="HisKA"/>
    <property type="match status" value="1"/>
</dbReference>
<evidence type="ECO:0000313" key="9">
    <source>
        <dbReference type="Proteomes" id="UP000597444"/>
    </source>
</evidence>
<keyword evidence="5" id="KW-0902">Two-component regulatory system</keyword>
<dbReference type="InterPro" id="IPR036097">
    <property type="entry name" value="HisK_dim/P_sf"/>
</dbReference>
<dbReference type="AlphaFoldDB" id="A0A8J3IHH6"/>
<evidence type="ECO:0000259" key="7">
    <source>
        <dbReference type="PROSITE" id="PS50109"/>
    </source>
</evidence>
<dbReference type="SUPFAM" id="SSF55874">
    <property type="entry name" value="ATPase domain of HSP90 chaperone/DNA topoisomerase II/histidine kinase"/>
    <property type="match status" value="1"/>
</dbReference>
<organism evidence="8 9">
    <name type="scientific">Reticulibacter mediterranei</name>
    <dbReference type="NCBI Taxonomy" id="2778369"/>
    <lineage>
        <taxon>Bacteria</taxon>
        <taxon>Bacillati</taxon>
        <taxon>Chloroflexota</taxon>
        <taxon>Ktedonobacteria</taxon>
        <taxon>Ktedonobacterales</taxon>
        <taxon>Reticulibacteraceae</taxon>
        <taxon>Reticulibacter</taxon>
    </lineage>
</organism>
<dbReference type="CDD" id="cd00082">
    <property type="entry name" value="HisKA"/>
    <property type="match status" value="1"/>
</dbReference>
<sequence>MQVQHEQTQEELIQSLQRQVHELTTANLFLQDQLARKEQFTAMIAHELRGPLSPIINYAQMLARHACLPKAPEVLDANASTSPNTAIQRQTRIIVSQAKRLARLVDDLLDASRLTSGQFTLLRTQCDLVALAQDLVDQLRPVAPYHTFVLQVPDAPVIGNWDGGRLQQALGNLLDNAIKYSDEGTTITVKVWTTQDKVHVTVHNQGVSIPSNDIGSLFRPYARIQATSGARQGSGLGLYITKSIIEAHQGTLRLEPHADETPAEERRGTTFSFELPLISPA</sequence>
<evidence type="ECO:0000256" key="1">
    <source>
        <dbReference type="ARBA" id="ARBA00000085"/>
    </source>
</evidence>
<keyword evidence="4" id="KW-0808">Transferase</keyword>
<dbReference type="EC" id="2.7.13.3" evidence="2"/>
<dbReference type="Gene3D" id="1.10.287.130">
    <property type="match status" value="1"/>
</dbReference>
<dbReference type="Pfam" id="PF00512">
    <property type="entry name" value="HisKA"/>
    <property type="match status" value="1"/>
</dbReference>
<dbReference type="SUPFAM" id="SSF47384">
    <property type="entry name" value="Homodimeric domain of signal transducing histidine kinase"/>
    <property type="match status" value="1"/>
</dbReference>
<dbReference type="Proteomes" id="UP000597444">
    <property type="component" value="Unassembled WGS sequence"/>
</dbReference>
<comment type="catalytic activity">
    <reaction evidence="1">
        <text>ATP + protein L-histidine = ADP + protein N-phospho-L-histidine.</text>
        <dbReference type="EC" id="2.7.13.3"/>
    </reaction>
</comment>
<dbReference type="PANTHER" id="PTHR43547:SF2">
    <property type="entry name" value="HYBRID SIGNAL TRANSDUCTION HISTIDINE KINASE C"/>
    <property type="match status" value="1"/>
</dbReference>
<dbReference type="RefSeq" id="WP_220203416.1">
    <property type="nucleotide sequence ID" value="NZ_BNJK01000001.1"/>
</dbReference>
<keyword evidence="4" id="KW-0418">Kinase</keyword>
<feature type="domain" description="Histidine kinase" evidence="7">
    <location>
        <begin position="43"/>
        <end position="279"/>
    </location>
</feature>
<proteinExistence type="predicted"/>
<evidence type="ECO:0000256" key="6">
    <source>
        <dbReference type="SAM" id="Coils"/>
    </source>
</evidence>
<dbReference type="PRINTS" id="PR00344">
    <property type="entry name" value="BCTRLSENSOR"/>
</dbReference>
<evidence type="ECO:0000256" key="4">
    <source>
        <dbReference type="ARBA" id="ARBA00022777"/>
    </source>
</evidence>